<name>D1PLA8_9FIRM</name>
<dbReference type="RefSeq" id="WP_007046546.1">
    <property type="nucleotide sequence ID" value="NZ_GG704769.1"/>
</dbReference>
<sequence>MQSDNIFLWIKATIVAAAGAFSAAFGWLGWLILAWVGCMVLDWISGSAAAAAKGKWSSAVARAGIWHKGGMIVVVLVAAVADCVLGMAAAHFPVLGIDYTVLVLPVILVWYIFTELGSIAENATDMGAPVPAWLTRLLAAGKQLAEQQLDLPDGTDDTTEE</sequence>
<gene>
    <name evidence="6" type="ORF">SUBVAR_05146</name>
</gene>
<comment type="subcellular location">
    <subcellularLocation>
        <location evidence="1">Membrane</location>
        <topology evidence="1">Multi-pass membrane protein</topology>
    </subcellularLocation>
</comment>
<keyword evidence="7" id="KW-1185">Reference proteome</keyword>
<dbReference type="STRING" id="411471.SUBVAR_05146"/>
<organism evidence="6 7">
    <name type="scientific">Subdoligranulum variabile DSM 15176</name>
    <dbReference type="NCBI Taxonomy" id="411471"/>
    <lineage>
        <taxon>Bacteria</taxon>
        <taxon>Bacillati</taxon>
        <taxon>Bacillota</taxon>
        <taxon>Clostridia</taxon>
        <taxon>Eubacteriales</taxon>
        <taxon>Oscillospiraceae</taxon>
        <taxon>Subdoligranulum</taxon>
    </lineage>
</organism>
<keyword evidence="4 5" id="KW-0472">Membrane</keyword>
<feature type="transmembrane region" description="Helical" evidence="5">
    <location>
        <begin position="96"/>
        <end position="113"/>
    </location>
</feature>
<evidence type="ECO:0000313" key="7">
    <source>
        <dbReference type="Proteomes" id="UP000003438"/>
    </source>
</evidence>
<dbReference type="Proteomes" id="UP000003438">
    <property type="component" value="Unassembled WGS sequence"/>
</dbReference>
<dbReference type="Pfam" id="PF05105">
    <property type="entry name" value="Phage_holin_4_1"/>
    <property type="match status" value="1"/>
</dbReference>
<reference evidence="6" key="1">
    <citation type="submission" date="2009-12" db="EMBL/GenBank/DDBJ databases">
        <authorList>
            <person name="Weinstock G."/>
            <person name="Sodergren E."/>
            <person name="Clifton S."/>
            <person name="Fulton L."/>
            <person name="Fulton B."/>
            <person name="Courtney L."/>
            <person name="Fronick C."/>
            <person name="Harrison M."/>
            <person name="Strong C."/>
            <person name="Farmer C."/>
            <person name="Delahaunty K."/>
            <person name="Markovic C."/>
            <person name="Hall O."/>
            <person name="Minx P."/>
            <person name="Tomlinson C."/>
            <person name="Mitreva M."/>
            <person name="Nelson J."/>
            <person name="Hou S."/>
            <person name="Wollam A."/>
            <person name="Pepin K.H."/>
            <person name="Johnson M."/>
            <person name="Bhonagiri V."/>
            <person name="Nash W.E."/>
            <person name="Warren W."/>
            <person name="Chinwalla A."/>
            <person name="Mardis E.R."/>
            <person name="Wilson R.K."/>
        </authorList>
    </citation>
    <scope>NUCLEOTIDE SEQUENCE [LARGE SCALE GENOMIC DNA]</scope>
    <source>
        <strain evidence="6">DSM 15176</strain>
    </source>
</reference>
<protein>
    <submittedName>
        <fullName evidence="6">Toxin secretion/phage lysis holin</fullName>
    </submittedName>
</protein>
<evidence type="ECO:0000256" key="5">
    <source>
        <dbReference type="SAM" id="Phobius"/>
    </source>
</evidence>
<proteinExistence type="predicted"/>
<accession>D1PLA8</accession>
<evidence type="ECO:0000256" key="2">
    <source>
        <dbReference type="ARBA" id="ARBA00022692"/>
    </source>
</evidence>
<dbReference type="InterPro" id="IPR006480">
    <property type="entry name" value="Phage_holin_4_1"/>
</dbReference>
<keyword evidence="2 5" id="KW-0812">Transmembrane</keyword>
<comment type="caution">
    <text evidence="6">The sequence shown here is derived from an EMBL/GenBank/DDBJ whole genome shotgun (WGS) entry which is preliminary data.</text>
</comment>
<dbReference type="HOGENOM" id="CLU_125939_4_0_9"/>
<dbReference type="eggNOG" id="COG4824">
    <property type="taxonomic scope" value="Bacteria"/>
</dbReference>
<dbReference type="AlphaFoldDB" id="D1PLA8"/>
<evidence type="ECO:0000256" key="3">
    <source>
        <dbReference type="ARBA" id="ARBA00022989"/>
    </source>
</evidence>
<dbReference type="EMBL" id="ACBY02000020">
    <property type="protein sequence ID" value="EFB76766.1"/>
    <property type="molecule type" value="Genomic_DNA"/>
</dbReference>
<dbReference type="GO" id="GO:0016020">
    <property type="term" value="C:membrane"/>
    <property type="evidence" value="ECO:0007669"/>
    <property type="project" value="UniProtKB-SubCell"/>
</dbReference>
<evidence type="ECO:0000313" key="6">
    <source>
        <dbReference type="EMBL" id="EFB76766.1"/>
    </source>
</evidence>
<evidence type="ECO:0000256" key="1">
    <source>
        <dbReference type="ARBA" id="ARBA00004141"/>
    </source>
</evidence>
<evidence type="ECO:0000256" key="4">
    <source>
        <dbReference type="ARBA" id="ARBA00023136"/>
    </source>
</evidence>
<keyword evidence="3 5" id="KW-1133">Transmembrane helix</keyword>
<dbReference type="OrthoDB" id="88184at2"/>
<dbReference type="NCBIfam" id="TIGR01593">
    <property type="entry name" value="holin_tox_secr"/>
    <property type="match status" value="1"/>
</dbReference>
<feature type="transmembrane region" description="Helical" evidence="5">
    <location>
        <begin position="72"/>
        <end position="90"/>
    </location>
</feature>